<dbReference type="Pfam" id="PF05226">
    <property type="entry name" value="CHASE2"/>
    <property type="match status" value="1"/>
</dbReference>
<evidence type="ECO:0000259" key="8">
    <source>
        <dbReference type="PROSITE" id="PS50125"/>
    </source>
</evidence>
<feature type="transmembrane region" description="Helical" evidence="7">
    <location>
        <begin position="269"/>
        <end position="290"/>
    </location>
</feature>
<feature type="transmembrane region" description="Helical" evidence="7">
    <location>
        <begin position="12"/>
        <end position="32"/>
    </location>
</feature>
<dbReference type="SMART" id="SM00044">
    <property type="entry name" value="CYCc"/>
    <property type="match status" value="1"/>
</dbReference>
<dbReference type="Gene3D" id="3.30.70.1230">
    <property type="entry name" value="Nucleotide cyclase"/>
    <property type="match status" value="1"/>
</dbReference>
<dbReference type="InterPro" id="IPR029787">
    <property type="entry name" value="Nucleotide_cyclase"/>
</dbReference>
<dbReference type="InterPro" id="IPR007890">
    <property type="entry name" value="CHASE2"/>
</dbReference>
<dbReference type="CDD" id="cd07302">
    <property type="entry name" value="CHD"/>
    <property type="match status" value="1"/>
</dbReference>
<proteinExistence type="inferred from homology"/>
<dbReference type="PANTHER" id="PTHR43081">
    <property type="entry name" value="ADENYLATE CYCLASE, TERMINAL-DIFFERENTIATION SPECIFIC-RELATED"/>
    <property type="match status" value="1"/>
</dbReference>
<name>A0A2H0R6V1_9BACT</name>
<dbReference type="FunFam" id="3.30.70.1230:FF:000016">
    <property type="entry name" value="Adenylate/guanylate cyclase domain-containing protein"/>
    <property type="match status" value="1"/>
</dbReference>
<gene>
    <name evidence="9" type="ORF">COV31_00395</name>
</gene>
<dbReference type="GO" id="GO:0035556">
    <property type="term" value="P:intracellular signal transduction"/>
    <property type="evidence" value="ECO:0007669"/>
    <property type="project" value="InterPro"/>
</dbReference>
<sequence>MFRVKNKTNLAIPLVVAVFLAGALVFGTFSVWKDRVGDLLFSTNQKSERILIVEIDEVSLQKIGQWPWPRVVFAQAINQLKGAEVIGIDVNFKESSRLGQADDSAFARAIANSTVPVVLSASLDAQGRLEGPIGALVEVSRVGYTNLVTSPDGLVRRVQLAQGEQDSFGLLIAQAEGQNSPVPDSYRNSSERINYNQKDSDFSKVSFVDLVQGNIPTSFFEGKTVLIGATAADLQDFHQTPFGVASGVSIQAQIVEMISRGQFIREVSVSMNLLLVLLFSFGSALIIFYLKRGDWRLGLLVILFGFYNLYSLFIFDAGLLADIFHPNLAIILSSLGSFGFRYLEASRQRRFLTDSFSRYVAPEIVKELLESPEKLKLGGQNRRVTILFSDIRGFTTLSESLSPEKLVEFLNRYLTVMTDIVLGNKGVIDKYIGDAVMAFWGAPLENKNHAGWGVISAIKMIESLNLFNQESARLGSPEIKIGVGLNTGEVTVGNLGSERRFDYTVIGDTVNSASRLESLTKMYGAQIIIGQETLKEIAQNKFDSIIGEVTIEGHGEKVLIRELDTVKVKGKEQGLKIYEVILGADEKKINMIKEDFKRALLAYYRGDWAVAKSALRLILEKHPEDGPTKLLLARCQELEGQADWHGIYTLTSK</sequence>
<organism evidence="9 10">
    <name type="scientific">Candidatus Yanofskybacteria bacterium CG10_big_fil_rev_8_21_14_0_10_46_23</name>
    <dbReference type="NCBI Taxonomy" id="1975098"/>
    <lineage>
        <taxon>Bacteria</taxon>
        <taxon>Candidatus Yanofskyibacteriota</taxon>
    </lineage>
</organism>
<reference evidence="9 10" key="1">
    <citation type="submission" date="2017-09" db="EMBL/GenBank/DDBJ databases">
        <title>Depth-based differentiation of microbial function through sediment-hosted aquifers and enrichment of novel symbionts in the deep terrestrial subsurface.</title>
        <authorList>
            <person name="Probst A.J."/>
            <person name="Ladd B."/>
            <person name="Jarett J.K."/>
            <person name="Geller-Mcgrath D.E."/>
            <person name="Sieber C.M."/>
            <person name="Emerson J.B."/>
            <person name="Anantharaman K."/>
            <person name="Thomas B.C."/>
            <person name="Malmstrom R."/>
            <person name="Stieglmeier M."/>
            <person name="Klingl A."/>
            <person name="Woyke T."/>
            <person name="Ryan C.M."/>
            <person name="Banfield J.F."/>
        </authorList>
    </citation>
    <scope>NUCLEOTIDE SEQUENCE [LARGE SCALE GENOMIC DNA]</scope>
    <source>
        <strain evidence="9">CG10_big_fil_rev_8_21_14_0_10_46_23</strain>
    </source>
</reference>
<comment type="caution">
    <text evidence="9">The sequence shown here is derived from an EMBL/GenBank/DDBJ whole genome shotgun (WGS) entry which is preliminary data.</text>
</comment>
<dbReference type="PANTHER" id="PTHR43081:SF1">
    <property type="entry name" value="ADENYLATE CYCLASE, TERMINAL-DIFFERENTIATION SPECIFIC"/>
    <property type="match status" value="1"/>
</dbReference>
<dbReference type="Proteomes" id="UP000230232">
    <property type="component" value="Unassembled WGS sequence"/>
</dbReference>
<dbReference type="InterPro" id="IPR001054">
    <property type="entry name" value="A/G_cyclase"/>
</dbReference>
<comment type="similarity">
    <text evidence="2">Belongs to the adenylyl cyclase class-3 family.</text>
</comment>
<dbReference type="AlphaFoldDB" id="A0A2H0R6V1"/>
<dbReference type="SMART" id="SM01080">
    <property type="entry name" value="CHASE2"/>
    <property type="match status" value="1"/>
</dbReference>
<evidence type="ECO:0000313" key="9">
    <source>
        <dbReference type="EMBL" id="PIR41555.1"/>
    </source>
</evidence>
<evidence type="ECO:0000256" key="6">
    <source>
        <dbReference type="ARBA" id="ARBA00023136"/>
    </source>
</evidence>
<dbReference type="InterPro" id="IPR050697">
    <property type="entry name" value="Adenylyl/Guanylyl_Cyclase_3/4"/>
</dbReference>
<accession>A0A2H0R6V1</accession>
<evidence type="ECO:0000256" key="4">
    <source>
        <dbReference type="ARBA" id="ARBA00022692"/>
    </source>
</evidence>
<comment type="subcellular location">
    <subcellularLocation>
        <location evidence="1">Cell envelope</location>
    </subcellularLocation>
</comment>
<dbReference type="SUPFAM" id="SSF55073">
    <property type="entry name" value="Nucleotide cyclase"/>
    <property type="match status" value="1"/>
</dbReference>
<keyword evidence="4 7" id="KW-0812">Transmembrane</keyword>
<evidence type="ECO:0000256" key="7">
    <source>
        <dbReference type="SAM" id="Phobius"/>
    </source>
</evidence>
<dbReference type="GO" id="GO:0006171">
    <property type="term" value="P:cAMP biosynthetic process"/>
    <property type="evidence" value="ECO:0007669"/>
    <property type="project" value="TreeGrafter"/>
</dbReference>
<evidence type="ECO:0000313" key="10">
    <source>
        <dbReference type="Proteomes" id="UP000230232"/>
    </source>
</evidence>
<evidence type="ECO:0000256" key="3">
    <source>
        <dbReference type="ARBA" id="ARBA00022475"/>
    </source>
</evidence>
<dbReference type="EMBL" id="PCXO01000004">
    <property type="protein sequence ID" value="PIR41555.1"/>
    <property type="molecule type" value="Genomic_DNA"/>
</dbReference>
<protein>
    <recommendedName>
        <fullName evidence="8">Guanylate cyclase domain-containing protein</fullName>
    </recommendedName>
</protein>
<dbReference type="Pfam" id="PF00211">
    <property type="entry name" value="Guanylate_cyc"/>
    <property type="match status" value="1"/>
</dbReference>
<evidence type="ECO:0000256" key="5">
    <source>
        <dbReference type="ARBA" id="ARBA00022989"/>
    </source>
</evidence>
<keyword evidence="6 7" id="KW-0472">Membrane</keyword>
<evidence type="ECO:0000256" key="2">
    <source>
        <dbReference type="ARBA" id="ARBA00005381"/>
    </source>
</evidence>
<evidence type="ECO:0000256" key="1">
    <source>
        <dbReference type="ARBA" id="ARBA00004196"/>
    </source>
</evidence>
<keyword evidence="3" id="KW-1003">Cell membrane</keyword>
<dbReference type="PROSITE" id="PS50125">
    <property type="entry name" value="GUANYLATE_CYCLASE_2"/>
    <property type="match status" value="1"/>
</dbReference>
<dbReference type="GO" id="GO:0004016">
    <property type="term" value="F:adenylate cyclase activity"/>
    <property type="evidence" value="ECO:0007669"/>
    <property type="project" value="UniProtKB-ARBA"/>
</dbReference>
<feature type="domain" description="Guanylate cyclase" evidence="8">
    <location>
        <begin position="385"/>
        <end position="517"/>
    </location>
</feature>
<dbReference type="GO" id="GO:0030313">
    <property type="term" value="C:cell envelope"/>
    <property type="evidence" value="ECO:0007669"/>
    <property type="project" value="UniProtKB-SubCell"/>
</dbReference>
<feature type="transmembrane region" description="Helical" evidence="7">
    <location>
        <begin position="297"/>
        <end position="317"/>
    </location>
</feature>
<keyword evidence="5 7" id="KW-1133">Transmembrane helix</keyword>